<accession>A0ACB5T457</accession>
<dbReference type="EMBL" id="BSXS01003184">
    <property type="protein sequence ID" value="GME80730.1"/>
    <property type="molecule type" value="Genomic_DNA"/>
</dbReference>
<sequence length="285" mass="30840">MIPTIVTLLQTTTILASIVDASSFASIATDSITVGKTITPDSSNNISSGSTIDLFQPIATESPPDVFSREQANISIADGVNNGKTAYQTNKFYVNMMLNEQNHPAYVYPYTFLFENSKYHGLAISHSNSSTFESDNDNGASASYSNDIIGSFIFSAKQLTSSNTKIEVTDMLSMSTLVTVTDGSDDNFIDFPLVEGMGFGSAIYNGDTLIPQLNSEVGIKSFAKVDVSDTDKMESNMVLPDLNSITLAHTTYTVIKPLTGLLFKLLQCHQVVLIPISIKLPECIH</sequence>
<gene>
    <name evidence="1" type="ORF">Amon02_000458900</name>
</gene>
<proteinExistence type="predicted"/>
<reference evidence="1" key="1">
    <citation type="submission" date="2023-04" db="EMBL/GenBank/DDBJ databases">
        <title>Ambrosiozyma monospora NBRC 10751.</title>
        <authorList>
            <person name="Ichikawa N."/>
            <person name="Sato H."/>
            <person name="Tonouchi N."/>
        </authorList>
    </citation>
    <scope>NUCLEOTIDE SEQUENCE</scope>
    <source>
        <strain evidence="1">NBRC 10751</strain>
    </source>
</reference>
<dbReference type="Proteomes" id="UP001165064">
    <property type="component" value="Unassembled WGS sequence"/>
</dbReference>
<organism evidence="1 2">
    <name type="scientific">Ambrosiozyma monospora</name>
    <name type="common">Yeast</name>
    <name type="synonym">Endomycopsis monosporus</name>
    <dbReference type="NCBI Taxonomy" id="43982"/>
    <lineage>
        <taxon>Eukaryota</taxon>
        <taxon>Fungi</taxon>
        <taxon>Dikarya</taxon>
        <taxon>Ascomycota</taxon>
        <taxon>Saccharomycotina</taxon>
        <taxon>Pichiomycetes</taxon>
        <taxon>Pichiales</taxon>
        <taxon>Pichiaceae</taxon>
        <taxon>Ambrosiozyma</taxon>
    </lineage>
</organism>
<name>A0ACB5T457_AMBMO</name>
<protein>
    <submittedName>
        <fullName evidence="1">Unnamed protein product</fullName>
    </submittedName>
</protein>
<keyword evidence="2" id="KW-1185">Reference proteome</keyword>
<evidence type="ECO:0000313" key="1">
    <source>
        <dbReference type="EMBL" id="GME80730.1"/>
    </source>
</evidence>
<evidence type="ECO:0000313" key="2">
    <source>
        <dbReference type="Proteomes" id="UP001165064"/>
    </source>
</evidence>
<comment type="caution">
    <text evidence="1">The sequence shown here is derived from an EMBL/GenBank/DDBJ whole genome shotgun (WGS) entry which is preliminary data.</text>
</comment>